<dbReference type="OrthoDB" id="7862313at2759"/>
<keyword evidence="2" id="KW-0813">Transport</keyword>
<sequence length="1060" mass="119155">MANILDTIIEGLLCPDNNRIKEATVQLYEAFKQPDVLWNLCEVLTSTRAVEVRQMTAVLLDKRLSDAGVWNGLSFDQQMGVKKYLLEALVAEKVRAVKSAIGRVVGTVSRYHNEKKDQWISDVLKYTFERCVILDPNESEPDSYTFSAIAESATTHLADEMPTVCKMFETIMVNADAQNTLASRTVANMFNGMGYLIPFLGEYPAGAELMVKLMPLILKTVQLNALHGDGAEFTLVFTIFDALAEYVPRAFHDTDAVAKLLLDASTCEQIEKTIRLQCMSFISEFMRVSKTEILRQNMLLPIVSVLFELICKQPADSDDDELDGNSYAEGASHALDEIAMIVSGDQLLPLLFQLMEPAIQSTNNLIRRAAYNCMGTISEGCMEIICKQYLEVMLNVIKTGTQDPDLSVRGAAFFALGQFSENFQPDINKYSPEILSMLLEYLRQLIGDMKRGTVPITKHVDQLFYALEKCCESMDEMIDHHLPGVMDCIFKALNSPHTLTLRSYCLSALASVSGSGKLILPYFPQIVAVMQNYLVKDCDEEIGRLRIIAINTWSVYVRIVGDEVMAPYCNESMGYCLLMLSKGPDDPEVRFAIYNLLGALSNVYRENMAGYLPKIMDRILLSVVSPCGILAGGKDCGDKKDVDGDDFDDMVENDYVTEMEEAMFALKEFSETTGAAFAPYLQAVFENVYKVIEHPLPSVRKACVESLSKFLAAFHRLGNETAFTEYSKILVRKFYEMIIKDDNRTVVVNILDDLIDLIRDFEAAAIQSQEVVKLLFKATRRLLTQSTRCQNFEGRQDNLDAAEGSRLDEMLIGYAAGLFVELGYATEPAQYAVYFDKGICILSKMLRMAIDNNCAARRTLIYETIADSIKHLNMQVVDYFDSLFNVLFNGTNDAEAKCRQHCYYGLGELLFYGDSKSPGAWPEVVKCIANAMTKETEPAVRDRICSALSRLLTTNPTDFQFEEILSALLDLLPLREEFSDYDAILQAFQYAYTEPRGRQLNFVHRILELTLQILFRKNLPDSAAECTAIELFQKIAEENRQIVTSICAASPEYHDFVMSL</sequence>
<dbReference type="GO" id="GO:0006606">
    <property type="term" value="P:protein import into nucleus"/>
    <property type="evidence" value="ECO:0007669"/>
    <property type="project" value="InterPro"/>
</dbReference>
<dbReference type="GO" id="GO:0005737">
    <property type="term" value="C:cytoplasm"/>
    <property type="evidence" value="ECO:0007669"/>
    <property type="project" value="UniProtKB-SubCell"/>
</dbReference>
<evidence type="ECO:0000256" key="2">
    <source>
        <dbReference type="ARBA" id="ARBA00022448"/>
    </source>
</evidence>
<reference evidence="6 7" key="1">
    <citation type="journal article" date="2007" name="Nature">
        <title>Evolution of genes and genomes on the Drosophila phylogeny.</title>
        <authorList>
            <consortium name="Drosophila 12 Genomes Consortium"/>
            <person name="Clark A.G."/>
            <person name="Eisen M.B."/>
            <person name="Smith D.R."/>
            <person name="Bergman C.M."/>
            <person name="Oliver B."/>
            <person name="Markow T.A."/>
            <person name="Kaufman T.C."/>
            <person name="Kellis M."/>
            <person name="Gelbart W."/>
            <person name="Iyer V.N."/>
            <person name="Pollard D.A."/>
            <person name="Sackton T.B."/>
            <person name="Larracuente A.M."/>
            <person name="Singh N.D."/>
            <person name="Abad J.P."/>
            <person name="Abt D.N."/>
            <person name="Adryan B."/>
            <person name="Aguade M."/>
            <person name="Akashi H."/>
            <person name="Anderson W.W."/>
            <person name="Aquadro C.F."/>
            <person name="Ardell D.H."/>
            <person name="Arguello R."/>
            <person name="Artieri C.G."/>
            <person name="Barbash D.A."/>
            <person name="Barker D."/>
            <person name="Barsanti P."/>
            <person name="Batterham P."/>
            <person name="Batzoglou S."/>
            <person name="Begun D."/>
            <person name="Bhutkar A."/>
            <person name="Blanco E."/>
            <person name="Bosak S.A."/>
            <person name="Bradley R.K."/>
            <person name="Brand A.D."/>
            <person name="Brent M.R."/>
            <person name="Brooks A.N."/>
            <person name="Brown R.H."/>
            <person name="Butlin R.K."/>
            <person name="Caggese C."/>
            <person name="Calvi B.R."/>
            <person name="Bernardo de Carvalho A."/>
            <person name="Caspi A."/>
            <person name="Castrezana S."/>
            <person name="Celniker S.E."/>
            <person name="Chang J.L."/>
            <person name="Chapple C."/>
            <person name="Chatterji S."/>
            <person name="Chinwalla A."/>
            <person name="Civetta A."/>
            <person name="Clifton S.W."/>
            <person name="Comeron J.M."/>
            <person name="Costello J.C."/>
            <person name="Coyne J.A."/>
            <person name="Daub J."/>
            <person name="David R.G."/>
            <person name="Delcher A.L."/>
            <person name="Delehaunty K."/>
            <person name="Do C.B."/>
            <person name="Ebling H."/>
            <person name="Edwards K."/>
            <person name="Eickbush T."/>
            <person name="Evans J.D."/>
            <person name="Filipski A."/>
            <person name="Findeiss S."/>
            <person name="Freyhult E."/>
            <person name="Fulton L."/>
            <person name="Fulton R."/>
            <person name="Garcia A.C."/>
            <person name="Gardiner A."/>
            <person name="Garfield D.A."/>
            <person name="Garvin B.E."/>
            <person name="Gibson G."/>
            <person name="Gilbert D."/>
            <person name="Gnerre S."/>
            <person name="Godfrey J."/>
            <person name="Good R."/>
            <person name="Gotea V."/>
            <person name="Gravely B."/>
            <person name="Greenberg A.J."/>
            <person name="Griffiths-Jones S."/>
            <person name="Gross S."/>
            <person name="Guigo R."/>
            <person name="Gustafson E.A."/>
            <person name="Haerty W."/>
            <person name="Hahn M.W."/>
            <person name="Halligan D.L."/>
            <person name="Halpern A.L."/>
            <person name="Halter G.M."/>
            <person name="Han M.V."/>
            <person name="Heger A."/>
            <person name="Hillier L."/>
            <person name="Hinrichs A.S."/>
            <person name="Holmes I."/>
            <person name="Hoskins R.A."/>
            <person name="Hubisz M.J."/>
            <person name="Hultmark D."/>
            <person name="Huntley M.A."/>
            <person name="Jaffe D.B."/>
            <person name="Jagadeeshan S."/>
            <person name="Jeck W.R."/>
            <person name="Johnson J."/>
            <person name="Jones C.D."/>
            <person name="Jordan W.C."/>
            <person name="Karpen G.H."/>
            <person name="Kataoka E."/>
            <person name="Keightley P.D."/>
            <person name="Kheradpour P."/>
            <person name="Kirkness E.F."/>
            <person name="Koerich L.B."/>
            <person name="Kristiansen K."/>
            <person name="Kudrna D."/>
            <person name="Kulathinal R.J."/>
            <person name="Kumar S."/>
            <person name="Kwok R."/>
            <person name="Lander E."/>
            <person name="Langley C.H."/>
            <person name="Lapoint R."/>
            <person name="Lazzaro B.P."/>
            <person name="Lee S.J."/>
            <person name="Levesque L."/>
            <person name="Li R."/>
            <person name="Lin C.F."/>
            <person name="Lin M.F."/>
            <person name="Lindblad-Toh K."/>
            <person name="Llopart A."/>
            <person name="Long M."/>
            <person name="Low L."/>
            <person name="Lozovsky E."/>
            <person name="Lu J."/>
            <person name="Luo M."/>
            <person name="Machado C.A."/>
            <person name="Makalowski W."/>
            <person name="Marzo M."/>
            <person name="Matsuda M."/>
            <person name="Matzkin L."/>
            <person name="McAllister B."/>
            <person name="McBride C.S."/>
            <person name="McKernan B."/>
            <person name="McKernan K."/>
            <person name="Mendez-Lago M."/>
            <person name="Minx P."/>
            <person name="Mollenhauer M.U."/>
            <person name="Montooth K."/>
            <person name="Mount S.M."/>
            <person name="Mu X."/>
            <person name="Myers E."/>
            <person name="Negre B."/>
            <person name="Newfeld S."/>
            <person name="Nielsen R."/>
            <person name="Noor M.A."/>
            <person name="O'Grady P."/>
            <person name="Pachter L."/>
            <person name="Papaceit M."/>
            <person name="Parisi M.J."/>
            <person name="Parisi M."/>
            <person name="Parts L."/>
            <person name="Pedersen J.S."/>
            <person name="Pesole G."/>
            <person name="Phillippy A.M."/>
            <person name="Ponting C.P."/>
            <person name="Pop M."/>
            <person name="Porcelli D."/>
            <person name="Powell J.R."/>
            <person name="Prohaska S."/>
            <person name="Pruitt K."/>
            <person name="Puig M."/>
            <person name="Quesneville H."/>
            <person name="Ram K.R."/>
            <person name="Rand D."/>
            <person name="Rasmussen M.D."/>
            <person name="Reed L.K."/>
            <person name="Reenan R."/>
            <person name="Reily A."/>
            <person name="Remington K.A."/>
            <person name="Rieger T.T."/>
            <person name="Ritchie M.G."/>
            <person name="Robin C."/>
            <person name="Rogers Y.H."/>
            <person name="Rohde C."/>
            <person name="Rozas J."/>
            <person name="Rubenfield M.J."/>
            <person name="Ruiz A."/>
            <person name="Russo S."/>
            <person name="Salzberg S.L."/>
            <person name="Sanchez-Gracia A."/>
            <person name="Saranga D.J."/>
            <person name="Sato H."/>
            <person name="Schaeffer S.W."/>
            <person name="Schatz M.C."/>
            <person name="Schlenke T."/>
            <person name="Schwartz R."/>
            <person name="Segarra C."/>
            <person name="Singh R.S."/>
            <person name="Sirot L."/>
            <person name="Sirota M."/>
            <person name="Sisneros N.B."/>
            <person name="Smith C.D."/>
            <person name="Smith T.F."/>
            <person name="Spieth J."/>
            <person name="Stage D.E."/>
            <person name="Stark A."/>
            <person name="Stephan W."/>
            <person name="Strausberg R.L."/>
            <person name="Strempel S."/>
            <person name="Sturgill D."/>
            <person name="Sutton G."/>
            <person name="Sutton G.G."/>
            <person name="Tao W."/>
            <person name="Teichmann S."/>
            <person name="Tobari Y.N."/>
            <person name="Tomimura Y."/>
            <person name="Tsolas J.M."/>
            <person name="Valente V.L."/>
            <person name="Venter E."/>
            <person name="Venter J.C."/>
            <person name="Vicario S."/>
            <person name="Vieira F.G."/>
            <person name="Vilella A.J."/>
            <person name="Villasante A."/>
            <person name="Walenz B."/>
            <person name="Wang J."/>
            <person name="Wasserman M."/>
            <person name="Watts T."/>
            <person name="Wilson D."/>
            <person name="Wilson R.K."/>
            <person name="Wing R.A."/>
            <person name="Wolfner M.F."/>
            <person name="Wong A."/>
            <person name="Wong G.K."/>
            <person name="Wu C.I."/>
            <person name="Wu G."/>
            <person name="Yamamoto D."/>
            <person name="Yang H.P."/>
            <person name="Yang S.P."/>
            <person name="Yorke J.A."/>
            <person name="Yoshida K."/>
            <person name="Zdobnov E."/>
            <person name="Zhang P."/>
            <person name="Zhang Y."/>
            <person name="Zimin A.V."/>
            <person name="Baldwin J."/>
            <person name="Abdouelleil A."/>
            <person name="Abdulkadir J."/>
            <person name="Abebe A."/>
            <person name="Abera B."/>
            <person name="Abreu J."/>
            <person name="Acer S.C."/>
            <person name="Aftuck L."/>
            <person name="Alexander A."/>
            <person name="An P."/>
            <person name="Anderson E."/>
            <person name="Anderson S."/>
            <person name="Arachi H."/>
            <person name="Azer M."/>
            <person name="Bachantsang P."/>
            <person name="Barry A."/>
            <person name="Bayul T."/>
            <person name="Berlin A."/>
            <person name="Bessette D."/>
            <person name="Bloom T."/>
            <person name="Blye J."/>
            <person name="Boguslavskiy L."/>
            <person name="Bonnet C."/>
            <person name="Boukhgalter B."/>
            <person name="Bourzgui I."/>
            <person name="Brown A."/>
            <person name="Cahill P."/>
            <person name="Channer S."/>
            <person name="Cheshatsang Y."/>
            <person name="Chuda L."/>
            <person name="Citroen M."/>
            <person name="Collymore A."/>
            <person name="Cooke P."/>
            <person name="Costello M."/>
            <person name="D'Aco K."/>
            <person name="Daza R."/>
            <person name="De Haan G."/>
            <person name="DeGray S."/>
            <person name="DeMaso C."/>
            <person name="Dhargay N."/>
            <person name="Dooley K."/>
            <person name="Dooley E."/>
            <person name="Doricent M."/>
            <person name="Dorje P."/>
            <person name="Dorjee K."/>
            <person name="Dupes A."/>
            <person name="Elong R."/>
            <person name="Falk J."/>
            <person name="Farina A."/>
            <person name="Faro S."/>
            <person name="Ferguson D."/>
            <person name="Fisher S."/>
            <person name="Foley C.D."/>
            <person name="Franke A."/>
            <person name="Friedrich D."/>
            <person name="Gadbois L."/>
            <person name="Gearin G."/>
            <person name="Gearin C.R."/>
            <person name="Giannoukos G."/>
            <person name="Goode T."/>
            <person name="Graham J."/>
            <person name="Grandbois E."/>
            <person name="Grewal S."/>
            <person name="Gyaltsen K."/>
            <person name="Hafez N."/>
            <person name="Hagos B."/>
            <person name="Hall J."/>
            <person name="Henson C."/>
            <person name="Hollinger A."/>
            <person name="Honan T."/>
            <person name="Huard M.D."/>
            <person name="Hughes L."/>
            <person name="Hurhula B."/>
            <person name="Husby M.E."/>
            <person name="Kamat A."/>
            <person name="Kanga B."/>
            <person name="Kashin S."/>
            <person name="Khazanovich D."/>
            <person name="Kisner P."/>
            <person name="Lance K."/>
            <person name="Lara M."/>
            <person name="Lee W."/>
            <person name="Lennon N."/>
            <person name="Letendre F."/>
            <person name="LeVine R."/>
            <person name="Lipovsky A."/>
            <person name="Liu X."/>
            <person name="Liu J."/>
            <person name="Liu S."/>
            <person name="Lokyitsang T."/>
            <person name="Lokyitsang Y."/>
            <person name="Lubonja R."/>
            <person name="Lui A."/>
            <person name="MacDonald P."/>
            <person name="Magnisalis V."/>
            <person name="Maru K."/>
            <person name="Matthews C."/>
            <person name="McCusker W."/>
            <person name="McDonough S."/>
            <person name="Mehta T."/>
            <person name="Meldrim J."/>
            <person name="Meneus L."/>
            <person name="Mihai O."/>
            <person name="Mihalev A."/>
            <person name="Mihova T."/>
            <person name="Mittelman R."/>
            <person name="Mlenga V."/>
            <person name="Montmayeur A."/>
            <person name="Mulrain L."/>
            <person name="Navidi A."/>
            <person name="Naylor J."/>
            <person name="Negash T."/>
            <person name="Nguyen T."/>
            <person name="Nguyen N."/>
            <person name="Nicol R."/>
            <person name="Norbu C."/>
            <person name="Norbu N."/>
            <person name="Novod N."/>
            <person name="O'Neill B."/>
            <person name="Osman S."/>
            <person name="Markiewicz E."/>
            <person name="Oyono O.L."/>
            <person name="Patti C."/>
            <person name="Phunkhang P."/>
            <person name="Pierre F."/>
            <person name="Priest M."/>
            <person name="Raghuraman S."/>
            <person name="Rege F."/>
            <person name="Reyes R."/>
            <person name="Rise C."/>
            <person name="Rogov P."/>
            <person name="Ross K."/>
            <person name="Ryan E."/>
            <person name="Settipalli S."/>
            <person name="Shea T."/>
            <person name="Sherpa N."/>
            <person name="Shi L."/>
            <person name="Shih D."/>
            <person name="Sparrow T."/>
            <person name="Spaulding J."/>
            <person name="Stalker J."/>
            <person name="Stange-Thomann N."/>
            <person name="Stavropoulos S."/>
            <person name="Stone C."/>
            <person name="Strader C."/>
            <person name="Tesfaye S."/>
            <person name="Thomson T."/>
            <person name="Thoulutsang Y."/>
            <person name="Thoulutsang D."/>
            <person name="Topham K."/>
            <person name="Topping I."/>
            <person name="Tsamla T."/>
            <person name="Vassiliev H."/>
            <person name="Vo A."/>
            <person name="Wangchuk T."/>
            <person name="Wangdi T."/>
            <person name="Weiand M."/>
            <person name="Wilkinson J."/>
            <person name="Wilson A."/>
            <person name="Yadav S."/>
            <person name="Young G."/>
            <person name="Yu Q."/>
            <person name="Zembek L."/>
            <person name="Zhong D."/>
            <person name="Zimmer A."/>
            <person name="Zwirko Z."/>
            <person name="Jaffe D.B."/>
            <person name="Alvarez P."/>
            <person name="Brockman W."/>
            <person name="Butler J."/>
            <person name="Chin C."/>
            <person name="Gnerre S."/>
            <person name="Grabherr M."/>
            <person name="Kleber M."/>
            <person name="Mauceli E."/>
            <person name="MacCallum I."/>
        </authorList>
    </citation>
    <scope>NUCLEOTIDE SEQUENCE [LARGE SCALE GENOMIC DNA]</scope>
    <source>
        <strain evidence="7">Tucson 14030-0811.24</strain>
    </source>
</reference>
<protein>
    <recommendedName>
        <fullName evidence="8">Importin N-terminal domain-containing protein</fullName>
    </recommendedName>
</protein>
<dbReference type="Pfam" id="PF13513">
    <property type="entry name" value="HEAT_EZ"/>
    <property type="match status" value="1"/>
</dbReference>
<dbReference type="InParanoid" id="B4MZ40"/>
<dbReference type="SMR" id="B4MZ40"/>
<dbReference type="InterPro" id="IPR040122">
    <property type="entry name" value="Importin_beta"/>
</dbReference>
<accession>B4MZ40</accession>
<dbReference type="STRING" id="7260.B4MZ40"/>
<keyword evidence="3" id="KW-0963">Cytoplasm</keyword>
<dbReference type="PhylomeDB" id="B4MZ40"/>
<evidence type="ECO:0000256" key="3">
    <source>
        <dbReference type="ARBA" id="ARBA00022490"/>
    </source>
</evidence>
<keyword evidence="5" id="KW-0653">Protein transport</keyword>
<gene>
    <name evidence="6" type="primary">Dwil\GK18085</name>
    <name evidence="6" type="ORF">Dwil_GK18085</name>
</gene>
<dbReference type="eggNOG" id="KOG2171">
    <property type="taxonomic scope" value="Eukaryota"/>
</dbReference>
<dbReference type="KEGG" id="dwi:6643541"/>
<evidence type="ECO:0000256" key="4">
    <source>
        <dbReference type="ARBA" id="ARBA00022737"/>
    </source>
</evidence>
<evidence type="ECO:0000313" key="7">
    <source>
        <dbReference type="Proteomes" id="UP000007798"/>
    </source>
</evidence>
<dbReference type="SUPFAM" id="SSF48371">
    <property type="entry name" value="ARM repeat"/>
    <property type="match status" value="2"/>
</dbReference>
<dbReference type="EMBL" id="CH963913">
    <property type="protein sequence ID" value="EDW77436.1"/>
    <property type="molecule type" value="Genomic_DNA"/>
</dbReference>
<name>B4MZ40_DROWI</name>
<dbReference type="AlphaFoldDB" id="B4MZ40"/>
<dbReference type="Proteomes" id="UP000007798">
    <property type="component" value="Unassembled WGS sequence"/>
</dbReference>
<evidence type="ECO:0000313" key="6">
    <source>
        <dbReference type="EMBL" id="EDW77436.1"/>
    </source>
</evidence>
<keyword evidence="7" id="KW-1185">Reference proteome</keyword>
<dbReference type="Gene3D" id="1.25.10.10">
    <property type="entry name" value="Leucine-rich Repeat Variant"/>
    <property type="match status" value="1"/>
</dbReference>
<dbReference type="HOGENOM" id="CLU_003794_1_0_1"/>
<dbReference type="InterPro" id="IPR011989">
    <property type="entry name" value="ARM-like"/>
</dbReference>
<dbReference type="PANTHER" id="PTHR10527">
    <property type="entry name" value="IMPORTIN BETA"/>
    <property type="match status" value="1"/>
</dbReference>
<evidence type="ECO:0000256" key="1">
    <source>
        <dbReference type="ARBA" id="ARBA00004496"/>
    </source>
</evidence>
<evidence type="ECO:0000256" key="5">
    <source>
        <dbReference type="ARBA" id="ARBA00022927"/>
    </source>
</evidence>
<dbReference type="InterPro" id="IPR016024">
    <property type="entry name" value="ARM-type_fold"/>
</dbReference>
<proteinExistence type="predicted"/>
<evidence type="ECO:0008006" key="8">
    <source>
        <dbReference type="Google" id="ProtNLM"/>
    </source>
</evidence>
<organism evidence="6 7">
    <name type="scientific">Drosophila willistoni</name>
    <name type="common">Fruit fly</name>
    <dbReference type="NCBI Taxonomy" id="7260"/>
    <lineage>
        <taxon>Eukaryota</taxon>
        <taxon>Metazoa</taxon>
        <taxon>Ecdysozoa</taxon>
        <taxon>Arthropoda</taxon>
        <taxon>Hexapoda</taxon>
        <taxon>Insecta</taxon>
        <taxon>Pterygota</taxon>
        <taxon>Neoptera</taxon>
        <taxon>Endopterygota</taxon>
        <taxon>Diptera</taxon>
        <taxon>Brachycera</taxon>
        <taxon>Muscomorpha</taxon>
        <taxon>Ephydroidea</taxon>
        <taxon>Drosophilidae</taxon>
        <taxon>Drosophila</taxon>
        <taxon>Sophophora</taxon>
    </lineage>
</organism>
<comment type="subcellular location">
    <subcellularLocation>
        <location evidence="1">Cytoplasm</location>
    </subcellularLocation>
</comment>
<keyword evidence="4" id="KW-0677">Repeat</keyword>